<dbReference type="AlphaFoldDB" id="A0A8S1E1Q6"/>
<name>A0A8S1E1Q6_9INSE</name>
<comment type="caution">
    <text evidence="2">The sequence shown here is derived from an EMBL/GenBank/DDBJ whole genome shotgun (WGS) entry which is preliminary data.</text>
</comment>
<organism evidence="2 3">
    <name type="scientific">Cloeon dipterum</name>
    <dbReference type="NCBI Taxonomy" id="197152"/>
    <lineage>
        <taxon>Eukaryota</taxon>
        <taxon>Metazoa</taxon>
        <taxon>Ecdysozoa</taxon>
        <taxon>Arthropoda</taxon>
        <taxon>Hexapoda</taxon>
        <taxon>Insecta</taxon>
        <taxon>Pterygota</taxon>
        <taxon>Palaeoptera</taxon>
        <taxon>Ephemeroptera</taxon>
        <taxon>Pisciforma</taxon>
        <taxon>Baetidae</taxon>
        <taxon>Cloeon</taxon>
    </lineage>
</organism>
<keyword evidence="3" id="KW-1185">Reference proteome</keyword>
<evidence type="ECO:0000313" key="3">
    <source>
        <dbReference type="Proteomes" id="UP000494165"/>
    </source>
</evidence>
<accession>A0A8S1E1Q6</accession>
<reference evidence="2 3" key="1">
    <citation type="submission" date="2020-04" db="EMBL/GenBank/DDBJ databases">
        <authorList>
            <person name="Alioto T."/>
            <person name="Alioto T."/>
            <person name="Gomez Garrido J."/>
        </authorList>
    </citation>
    <scope>NUCLEOTIDE SEQUENCE [LARGE SCALE GENOMIC DNA]</scope>
</reference>
<dbReference type="Proteomes" id="UP000494165">
    <property type="component" value="Unassembled WGS sequence"/>
</dbReference>
<protein>
    <submittedName>
        <fullName evidence="2">Uncharacterized protein</fullName>
    </submittedName>
</protein>
<evidence type="ECO:0000313" key="2">
    <source>
        <dbReference type="EMBL" id="CAB3386914.1"/>
    </source>
</evidence>
<feature type="region of interest" description="Disordered" evidence="1">
    <location>
        <begin position="57"/>
        <end position="82"/>
    </location>
</feature>
<dbReference type="EMBL" id="CADEPI010000519">
    <property type="protein sequence ID" value="CAB3386914.1"/>
    <property type="molecule type" value="Genomic_DNA"/>
</dbReference>
<evidence type="ECO:0000256" key="1">
    <source>
        <dbReference type="SAM" id="MobiDB-lite"/>
    </source>
</evidence>
<proteinExistence type="predicted"/>
<sequence length="82" mass="9132">MHGQWPDRWVLNGSVHVLVPNSSISDRGGERLSEQAWRPLIHAEHMVHPRGESIRVRSTCSCSSPPPNFPPAAEKGEDAARR</sequence>
<gene>
    <name evidence="2" type="ORF">CLODIP_2_CD10815</name>
</gene>